<dbReference type="EMBL" id="MU003509">
    <property type="protein sequence ID" value="KAF2469997.1"/>
    <property type="molecule type" value="Genomic_DNA"/>
</dbReference>
<name>A0ACB6QT25_9PLEO</name>
<proteinExistence type="predicted"/>
<protein>
    <submittedName>
        <fullName evidence="1">Uncharacterized protein</fullName>
    </submittedName>
</protein>
<evidence type="ECO:0000313" key="1">
    <source>
        <dbReference type="EMBL" id="KAF2469997.1"/>
    </source>
</evidence>
<organism evidence="1 2">
    <name type="scientific">Lindgomyces ingoldianus</name>
    <dbReference type="NCBI Taxonomy" id="673940"/>
    <lineage>
        <taxon>Eukaryota</taxon>
        <taxon>Fungi</taxon>
        <taxon>Dikarya</taxon>
        <taxon>Ascomycota</taxon>
        <taxon>Pezizomycotina</taxon>
        <taxon>Dothideomycetes</taxon>
        <taxon>Pleosporomycetidae</taxon>
        <taxon>Pleosporales</taxon>
        <taxon>Lindgomycetaceae</taxon>
        <taxon>Lindgomyces</taxon>
    </lineage>
</organism>
<dbReference type="Proteomes" id="UP000799755">
    <property type="component" value="Unassembled WGS sequence"/>
</dbReference>
<sequence length="287" mass="31408">MAVIPPLTKYVNLGPLSTAILFPASCTNTLYDLKHTYFGLDEFVPTAGCALKECCPSSKYYTEDWAWYTSYFSPGVQYRQYFLAPYPGRQWSFAALEARYGCPMQSPFYGACGSPLATPTTTLLVLDDLDHQSSISWRSYYSTKTDFQNWAVAYPIQVRMGGSPTATLSTTVQGAKDSYSSSVTTKGSTGSISEPTSVNPPSMKPSNGLSTGAIVGIAFGGFFSVALVIFVFLWLLRQHRNAPAQPPLPEAAVTYKANTQDGGMALTHQLPEIHEMFSELPPNSEFR</sequence>
<evidence type="ECO:0000313" key="2">
    <source>
        <dbReference type="Proteomes" id="UP000799755"/>
    </source>
</evidence>
<reference evidence="1" key="1">
    <citation type="journal article" date="2020" name="Stud. Mycol.">
        <title>101 Dothideomycetes genomes: a test case for predicting lifestyles and emergence of pathogens.</title>
        <authorList>
            <person name="Haridas S."/>
            <person name="Albert R."/>
            <person name="Binder M."/>
            <person name="Bloem J."/>
            <person name="Labutti K."/>
            <person name="Salamov A."/>
            <person name="Andreopoulos B."/>
            <person name="Baker S."/>
            <person name="Barry K."/>
            <person name="Bills G."/>
            <person name="Bluhm B."/>
            <person name="Cannon C."/>
            <person name="Castanera R."/>
            <person name="Culley D."/>
            <person name="Daum C."/>
            <person name="Ezra D."/>
            <person name="Gonzalez J."/>
            <person name="Henrissat B."/>
            <person name="Kuo A."/>
            <person name="Liang C."/>
            <person name="Lipzen A."/>
            <person name="Lutzoni F."/>
            <person name="Magnuson J."/>
            <person name="Mondo S."/>
            <person name="Nolan M."/>
            <person name="Ohm R."/>
            <person name="Pangilinan J."/>
            <person name="Park H.-J."/>
            <person name="Ramirez L."/>
            <person name="Alfaro M."/>
            <person name="Sun H."/>
            <person name="Tritt A."/>
            <person name="Yoshinaga Y."/>
            <person name="Zwiers L.-H."/>
            <person name="Turgeon B."/>
            <person name="Goodwin S."/>
            <person name="Spatafora J."/>
            <person name="Crous P."/>
            <person name="Grigoriev I."/>
        </authorList>
    </citation>
    <scope>NUCLEOTIDE SEQUENCE</scope>
    <source>
        <strain evidence="1">ATCC 200398</strain>
    </source>
</reference>
<comment type="caution">
    <text evidence="1">The sequence shown here is derived from an EMBL/GenBank/DDBJ whole genome shotgun (WGS) entry which is preliminary data.</text>
</comment>
<gene>
    <name evidence="1" type="ORF">BDR25DRAFT_343246</name>
</gene>
<keyword evidence="2" id="KW-1185">Reference proteome</keyword>
<accession>A0ACB6QT25</accession>